<accession>A0A8T0D482</accession>
<dbReference type="Proteomes" id="UP000699462">
    <property type="component" value="Unassembled WGS sequence"/>
</dbReference>
<evidence type="ECO:0000313" key="1">
    <source>
        <dbReference type="EMBL" id="KAF8562665.1"/>
    </source>
</evidence>
<proteinExistence type="predicted"/>
<gene>
    <name evidence="1" type="ORF">P879_12042</name>
</gene>
<dbReference type="AlphaFoldDB" id="A0A8T0D482"/>
<name>A0A8T0D482_9TREM</name>
<evidence type="ECO:0000313" key="2">
    <source>
        <dbReference type="Proteomes" id="UP000699462"/>
    </source>
</evidence>
<sequence length="29" mass="3529">MHVLLRAVAFSNEFVRGRLLHLIRYILQY</sequence>
<protein>
    <submittedName>
        <fullName evidence="1">Uncharacterized protein</fullName>
    </submittedName>
</protein>
<comment type="caution">
    <text evidence="1">The sequence shown here is derived from an EMBL/GenBank/DDBJ whole genome shotgun (WGS) entry which is preliminary data.</text>
</comment>
<organism evidence="1 2">
    <name type="scientific">Paragonimus westermani</name>
    <dbReference type="NCBI Taxonomy" id="34504"/>
    <lineage>
        <taxon>Eukaryota</taxon>
        <taxon>Metazoa</taxon>
        <taxon>Spiralia</taxon>
        <taxon>Lophotrochozoa</taxon>
        <taxon>Platyhelminthes</taxon>
        <taxon>Trematoda</taxon>
        <taxon>Digenea</taxon>
        <taxon>Plagiorchiida</taxon>
        <taxon>Troglotremata</taxon>
        <taxon>Troglotrematidae</taxon>
        <taxon>Paragonimus</taxon>
    </lineage>
</organism>
<reference evidence="1 2" key="1">
    <citation type="submission" date="2019-07" db="EMBL/GenBank/DDBJ databases">
        <title>Annotation for the trematode Paragonimus westermani.</title>
        <authorList>
            <person name="Choi Y.-J."/>
        </authorList>
    </citation>
    <scope>NUCLEOTIDE SEQUENCE [LARGE SCALE GENOMIC DNA]</scope>
    <source>
        <strain evidence="1">180907_Pwestermani</strain>
    </source>
</reference>
<dbReference type="EMBL" id="JTDF01018183">
    <property type="protein sequence ID" value="KAF8562665.1"/>
    <property type="molecule type" value="Genomic_DNA"/>
</dbReference>
<keyword evidence="2" id="KW-1185">Reference proteome</keyword>